<keyword evidence="1" id="KW-0472">Membrane</keyword>
<keyword evidence="1" id="KW-1133">Transmembrane helix</keyword>
<dbReference type="EMBL" id="CAJVCH010141260">
    <property type="protein sequence ID" value="CAG7726882.1"/>
    <property type="molecule type" value="Genomic_DNA"/>
</dbReference>
<dbReference type="CDD" id="cd16021">
    <property type="entry name" value="ALP_like"/>
    <property type="match status" value="1"/>
</dbReference>
<name>A0A8J2JUW4_9HEXA</name>
<protein>
    <submittedName>
        <fullName evidence="2">Uncharacterized protein</fullName>
    </submittedName>
</protein>
<organism evidence="2 3">
    <name type="scientific">Allacma fusca</name>
    <dbReference type="NCBI Taxonomy" id="39272"/>
    <lineage>
        <taxon>Eukaryota</taxon>
        <taxon>Metazoa</taxon>
        <taxon>Ecdysozoa</taxon>
        <taxon>Arthropoda</taxon>
        <taxon>Hexapoda</taxon>
        <taxon>Collembola</taxon>
        <taxon>Symphypleona</taxon>
        <taxon>Sminthuridae</taxon>
        <taxon>Allacma</taxon>
    </lineage>
</organism>
<dbReference type="PANTHER" id="PTHR10974:SF1">
    <property type="entry name" value="FI08016P-RELATED"/>
    <property type="match status" value="1"/>
</dbReference>
<sequence>MDCSKRKFISTHGPTNVKINPWCSYQTLRTILVYLVFCSLVYILTISLSISWIVPFPLFKKYDFLKRKLESPFYVEETTVRIPDSDPTTEPGCKFPKLDPFDPLILEFLKEPHPINCSEKFPLLFKTDLETRLIQVESPLKYNYSDCCYRGFEHKPGFKTEFIWSKTCTPIVDIVTEIPEHVHQFTVDCFQENVKYQAQVSKTVDVHGFIRPPREKPRKSSTLAPGEGTATESEKLNVVLFGLDGVSHMNFIRSFPLAYQFVTKNLSGVGMLGYGKVGDNTFPNLVPVLTGHETLLNLNYCIGPRLFFQQMVELLKKMAVAGKRARRLYFQMLWATSLTHDYLNDGLLGDGMLLETLKWFETRGYLNNTVLVLMSDHGIRWGNILGTLQGKIEERMPFLYFIFPDWFKRKYPQAVRNLQTNAQVLTTPFDLHETLQDFVSLKISQRDIVNRQRELRNRTVLPRGISLFLDIPVKRDCADAGIASHWCVCQLGQSINPSNSSLVREAAEDVVSQINTYLSSNSECAQLELDRVTSAQELKPVRYNETVSEEEESEGIIIDASDERLNRVNVTVGVAIKVKPSFATFDATTTRYPNGTWILSGEISRTNLYGNQSACVNDSEMKKFCYCI</sequence>
<reference evidence="2" key="1">
    <citation type="submission" date="2021-06" db="EMBL/GenBank/DDBJ databases">
        <authorList>
            <person name="Hodson N. C."/>
            <person name="Mongue J. A."/>
            <person name="Jaron S. K."/>
        </authorList>
    </citation>
    <scope>NUCLEOTIDE SEQUENCE</scope>
</reference>
<evidence type="ECO:0000313" key="3">
    <source>
        <dbReference type="Proteomes" id="UP000708208"/>
    </source>
</evidence>
<dbReference type="InterPro" id="IPR004245">
    <property type="entry name" value="DUF229"/>
</dbReference>
<proteinExistence type="predicted"/>
<evidence type="ECO:0000256" key="1">
    <source>
        <dbReference type="SAM" id="Phobius"/>
    </source>
</evidence>
<dbReference type="OrthoDB" id="413313at2759"/>
<dbReference type="PANTHER" id="PTHR10974">
    <property type="entry name" value="FI08016P-RELATED"/>
    <property type="match status" value="1"/>
</dbReference>
<evidence type="ECO:0000313" key="2">
    <source>
        <dbReference type="EMBL" id="CAG7726882.1"/>
    </source>
</evidence>
<dbReference type="AlphaFoldDB" id="A0A8J2JUW4"/>
<accession>A0A8J2JUW4</accession>
<dbReference type="Pfam" id="PF02995">
    <property type="entry name" value="DUF229"/>
    <property type="match status" value="2"/>
</dbReference>
<keyword evidence="1" id="KW-0812">Transmembrane</keyword>
<dbReference type="Proteomes" id="UP000708208">
    <property type="component" value="Unassembled WGS sequence"/>
</dbReference>
<keyword evidence="3" id="KW-1185">Reference proteome</keyword>
<dbReference type="GO" id="GO:0005615">
    <property type="term" value="C:extracellular space"/>
    <property type="evidence" value="ECO:0007669"/>
    <property type="project" value="TreeGrafter"/>
</dbReference>
<comment type="caution">
    <text evidence="2">The sequence shown here is derived from an EMBL/GenBank/DDBJ whole genome shotgun (WGS) entry which is preliminary data.</text>
</comment>
<feature type="transmembrane region" description="Helical" evidence="1">
    <location>
        <begin position="31"/>
        <end position="59"/>
    </location>
</feature>
<gene>
    <name evidence="2" type="ORF">AFUS01_LOCUS15761</name>
</gene>